<evidence type="ECO:0000313" key="8">
    <source>
        <dbReference type="Proteomes" id="UP000610931"/>
    </source>
</evidence>
<dbReference type="InterPro" id="IPR017853">
    <property type="entry name" value="GH"/>
</dbReference>
<sequence>MKKEYYSLKWVLLISIFNSVSLLFSQDYQIDLSQVEYPSLIEDFNMGHPGRTGEEIKVNSLYLTKGGEPMLPVMGEFHFSRYDHRYWKETLLKMKASGVNIVSTYLLWIYHEEIEGQLDWTGNNNIRAFVELCQEVGLLVHLRIGPYCNAECRNGGLPDWLMKKTHIRKRYNDPLYLAYSQNWYKAIYKQVEGLLYKDGGPIMGVQLENEYVTKGHVVPHLMALKKMAVEVGFDTPLYSMTHWMASDYPKKDVIPYAGYYIETPWTRGYDELPVGNFEFFSYNRLSDNIGTDLITIEGGVQSLNSKEVESPYFTCEVGLGTPSFYHRRPVVPEEMAGENINLRLGCGVNLMGYYMYSGGSHKIGELTTLESSTSRVSYDYQAPLKEFGTLGAVMNETKKYNYFMNDFGSDLAPMVAYLPTSNNNTDNLQWAVRSKNGQGFLFCSNYLYKKKRKAYKDVQFQVKLNNETLQIPRKPITIQDGAYFLWPFNMALGDVQLKYATAQPICKLNDKKTNLWVFFEDDAIPAEYVFNKALVKKVTCTNGMVKEEKHGYFVSQLKPGTNCVIEVEQTDGTILKILTLTGAQSDAIWKLKAKGQDYLVLSESGVFLENNTITTFSESNETQLLVFPNLQKATNKDGIFSEFKLREAVKEQPVALVKYRPMEQAHWVRAKSAGGKSVIRKSVGHTAMSKVKMTTIRCAGSAGFTLLLNGTPLELVQNGNYFNVPLPKEQWQEHNTIQIESVTSGLQFIGEIEILLENGSRLTWQTDNTWESGTDKIQPVEVLGKQGTGNLPQFAWKKEDRLAYYEVKLLKPLKEDGAAQRLYISFVGDRADAFLGETLFSDYLFDGTPWIIGLDRFIDGLQGNPIVLRVEAFNTNKPEIYFEKNVDTSEIDTAQIKNIEIKPEYRFYVNLD</sequence>
<dbReference type="Pfam" id="PF01301">
    <property type="entry name" value="Glyco_hydro_35"/>
    <property type="match status" value="1"/>
</dbReference>
<dbReference type="GO" id="GO:0005975">
    <property type="term" value="P:carbohydrate metabolic process"/>
    <property type="evidence" value="ECO:0007669"/>
    <property type="project" value="InterPro"/>
</dbReference>
<dbReference type="InterPro" id="IPR019801">
    <property type="entry name" value="Glyco_hydro_35_CS"/>
</dbReference>
<reference evidence="7" key="1">
    <citation type="submission" date="2020-12" db="EMBL/GenBank/DDBJ databases">
        <title>Snuella sp. nov., isolated from sediment in Incheon.</title>
        <authorList>
            <person name="Kim W."/>
        </authorList>
    </citation>
    <scope>NUCLEOTIDE SEQUENCE</scope>
    <source>
        <strain evidence="7">CAU 1569</strain>
    </source>
</reference>
<name>A0A8J7IV37_9FLAO</name>
<dbReference type="InterPro" id="IPR001944">
    <property type="entry name" value="Glycoside_Hdrlase_35"/>
</dbReference>
<evidence type="ECO:0000313" key="7">
    <source>
        <dbReference type="EMBL" id="MBJ6367360.1"/>
    </source>
</evidence>
<dbReference type="Gene3D" id="3.20.20.80">
    <property type="entry name" value="Glycosidases"/>
    <property type="match status" value="1"/>
</dbReference>
<dbReference type="GO" id="GO:0004565">
    <property type="term" value="F:beta-galactosidase activity"/>
    <property type="evidence" value="ECO:0007669"/>
    <property type="project" value="UniProtKB-EC"/>
</dbReference>
<evidence type="ECO:0000256" key="1">
    <source>
        <dbReference type="ARBA" id="ARBA00009809"/>
    </source>
</evidence>
<organism evidence="7 8">
    <name type="scientific">Snuella sedimenti</name>
    <dbReference type="NCBI Taxonomy" id="2798802"/>
    <lineage>
        <taxon>Bacteria</taxon>
        <taxon>Pseudomonadati</taxon>
        <taxon>Bacteroidota</taxon>
        <taxon>Flavobacteriia</taxon>
        <taxon>Flavobacteriales</taxon>
        <taxon>Flavobacteriaceae</taxon>
        <taxon>Snuella</taxon>
    </lineage>
</organism>
<feature type="domain" description="Glycoside hydrolase 35 catalytic" evidence="6">
    <location>
        <begin position="63"/>
        <end position="398"/>
    </location>
</feature>
<accession>A0A8J7IV37</accession>
<keyword evidence="8" id="KW-1185">Reference proteome</keyword>
<evidence type="ECO:0000259" key="6">
    <source>
        <dbReference type="Pfam" id="PF01301"/>
    </source>
</evidence>
<protein>
    <recommendedName>
        <fullName evidence="4">Beta-galactosidase</fullName>
        <ecNumber evidence="4">3.2.1.23</ecNumber>
    </recommendedName>
</protein>
<dbReference type="EMBL" id="JAELVQ010000004">
    <property type="protein sequence ID" value="MBJ6367360.1"/>
    <property type="molecule type" value="Genomic_DNA"/>
</dbReference>
<comment type="caution">
    <text evidence="7">The sequence shown here is derived from an EMBL/GenBank/DDBJ whole genome shotgun (WGS) entry which is preliminary data.</text>
</comment>
<dbReference type="Proteomes" id="UP000610931">
    <property type="component" value="Unassembled WGS sequence"/>
</dbReference>
<evidence type="ECO:0000256" key="2">
    <source>
        <dbReference type="ARBA" id="ARBA00022801"/>
    </source>
</evidence>
<dbReference type="SUPFAM" id="SSF51445">
    <property type="entry name" value="(Trans)glycosidases"/>
    <property type="match status" value="1"/>
</dbReference>
<keyword evidence="3 4" id="KW-0326">Glycosidase</keyword>
<proteinExistence type="inferred from homology"/>
<dbReference type="EC" id="3.2.1.23" evidence="4"/>
<comment type="similarity">
    <text evidence="1 5">Belongs to the glycosyl hydrolase 35 family.</text>
</comment>
<keyword evidence="2 4" id="KW-0378">Hydrolase</keyword>
<dbReference type="PRINTS" id="PR00742">
    <property type="entry name" value="GLHYDRLASE35"/>
</dbReference>
<dbReference type="InterPro" id="IPR031330">
    <property type="entry name" value="Gly_Hdrlase_35_cat"/>
</dbReference>
<evidence type="ECO:0000256" key="3">
    <source>
        <dbReference type="ARBA" id="ARBA00023295"/>
    </source>
</evidence>
<dbReference type="AlphaFoldDB" id="A0A8J7IV37"/>
<comment type="catalytic activity">
    <reaction evidence="4">
        <text>Hydrolysis of terminal non-reducing beta-D-galactose residues in beta-D-galactosides.</text>
        <dbReference type="EC" id="3.2.1.23"/>
    </reaction>
</comment>
<evidence type="ECO:0000256" key="4">
    <source>
        <dbReference type="RuleBase" id="RU000675"/>
    </source>
</evidence>
<evidence type="ECO:0000256" key="5">
    <source>
        <dbReference type="RuleBase" id="RU003679"/>
    </source>
</evidence>
<gene>
    <name evidence="7" type="ORF">JF259_04590</name>
</gene>
<dbReference type="PANTHER" id="PTHR23421">
    <property type="entry name" value="BETA-GALACTOSIDASE RELATED"/>
    <property type="match status" value="1"/>
</dbReference>
<dbReference type="RefSeq" id="WP_199113864.1">
    <property type="nucleotide sequence ID" value="NZ_JAELVQ010000004.1"/>
</dbReference>
<dbReference type="PROSITE" id="PS01182">
    <property type="entry name" value="GLYCOSYL_HYDROL_F35"/>
    <property type="match status" value="1"/>
</dbReference>